<dbReference type="Proteomes" id="UP000235122">
    <property type="component" value="Unassembled WGS sequence"/>
</dbReference>
<sequence>MRWFGWFRKGKSEGIVPVARPARVFAEIPKLPFPVENRVMNAWEVKSSKATSPSSAAKGPLGKYVLEFSDGQVAPFTKIGACGRGKASTADYDQYVRVTDRQVSRVHFRFGLDVDGFPWIEDVHSANGTAVAFSDGRVQERITGVVGLDRGDKVVFGEMSAVVNKVIATAIR</sequence>
<dbReference type="Gene3D" id="2.60.200.20">
    <property type="match status" value="1"/>
</dbReference>
<name>A0A2I1IPH3_9ACTO</name>
<keyword evidence="4" id="KW-1185">Reference proteome</keyword>
<protein>
    <submittedName>
        <fullName evidence="3">FHA domain-containing protein</fullName>
    </submittedName>
</protein>
<dbReference type="InterPro" id="IPR008984">
    <property type="entry name" value="SMAD_FHA_dom_sf"/>
</dbReference>
<evidence type="ECO:0000256" key="1">
    <source>
        <dbReference type="ARBA" id="ARBA00022553"/>
    </source>
</evidence>
<keyword evidence="1" id="KW-0597">Phosphoprotein</keyword>
<comment type="caution">
    <text evidence="3">The sequence shown here is derived from an EMBL/GenBank/DDBJ whole genome shotgun (WGS) entry which is preliminary data.</text>
</comment>
<dbReference type="CDD" id="cd00060">
    <property type="entry name" value="FHA"/>
    <property type="match status" value="1"/>
</dbReference>
<dbReference type="InterPro" id="IPR000253">
    <property type="entry name" value="FHA_dom"/>
</dbReference>
<accession>A0A2I1IPH3</accession>
<gene>
    <name evidence="3" type="ORF">CYJ19_00025</name>
</gene>
<dbReference type="RefSeq" id="WP_024332385.1">
    <property type="nucleotide sequence ID" value="NZ_JASOXK010000015.1"/>
</dbReference>
<dbReference type="AlphaFoldDB" id="A0A2I1IPH3"/>
<organism evidence="3 4">
    <name type="scientific">Winkia neuii</name>
    <dbReference type="NCBI Taxonomy" id="33007"/>
    <lineage>
        <taxon>Bacteria</taxon>
        <taxon>Bacillati</taxon>
        <taxon>Actinomycetota</taxon>
        <taxon>Actinomycetes</taxon>
        <taxon>Actinomycetales</taxon>
        <taxon>Actinomycetaceae</taxon>
        <taxon>Winkia</taxon>
    </lineage>
</organism>
<dbReference type="SUPFAM" id="SSF49879">
    <property type="entry name" value="SMAD/FHA domain"/>
    <property type="match status" value="1"/>
</dbReference>
<dbReference type="GeneID" id="35865839"/>
<dbReference type="Pfam" id="PF00498">
    <property type="entry name" value="FHA"/>
    <property type="match status" value="1"/>
</dbReference>
<dbReference type="EMBL" id="PKKO01000001">
    <property type="protein sequence ID" value="PKY73020.1"/>
    <property type="molecule type" value="Genomic_DNA"/>
</dbReference>
<reference evidence="3 4" key="1">
    <citation type="submission" date="2017-12" db="EMBL/GenBank/DDBJ databases">
        <title>Phylogenetic diversity of female urinary microbiome.</title>
        <authorList>
            <person name="Thomas-White K."/>
            <person name="Wolfe A.J."/>
        </authorList>
    </citation>
    <scope>NUCLEOTIDE SEQUENCE [LARGE SCALE GENOMIC DNA]</scope>
    <source>
        <strain evidence="3 4">UMB0402</strain>
    </source>
</reference>
<evidence type="ECO:0000313" key="4">
    <source>
        <dbReference type="Proteomes" id="UP000235122"/>
    </source>
</evidence>
<proteinExistence type="predicted"/>
<evidence type="ECO:0000313" key="3">
    <source>
        <dbReference type="EMBL" id="PKY73020.1"/>
    </source>
</evidence>
<dbReference type="STRING" id="33007.HMPREF3198_00062"/>
<evidence type="ECO:0000259" key="2">
    <source>
        <dbReference type="PROSITE" id="PS50006"/>
    </source>
</evidence>
<feature type="domain" description="FHA" evidence="2">
    <location>
        <begin position="83"/>
        <end position="131"/>
    </location>
</feature>
<dbReference type="PROSITE" id="PS50006">
    <property type="entry name" value="FHA_DOMAIN"/>
    <property type="match status" value="1"/>
</dbReference>